<keyword evidence="3" id="KW-1185">Reference proteome</keyword>
<organism evidence="2 3">
    <name type="scientific">Chelativorans salis</name>
    <dbReference type="NCBI Taxonomy" id="2978478"/>
    <lineage>
        <taxon>Bacteria</taxon>
        <taxon>Pseudomonadati</taxon>
        <taxon>Pseudomonadota</taxon>
        <taxon>Alphaproteobacteria</taxon>
        <taxon>Hyphomicrobiales</taxon>
        <taxon>Phyllobacteriaceae</taxon>
        <taxon>Chelativorans</taxon>
    </lineage>
</organism>
<protein>
    <submittedName>
        <fullName evidence="2">Uncharacterized protein</fullName>
    </submittedName>
</protein>
<evidence type="ECO:0000313" key="3">
    <source>
        <dbReference type="Proteomes" id="UP001320831"/>
    </source>
</evidence>
<dbReference type="RefSeq" id="WP_260902687.1">
    <property type="nucleotide sequence ID" value="NZ_JAOCZP010000003.1"/>
</dbReference>
<name>A0ABT2LM41_9HYPH</name>
<evidence type="ECO:0000256" key="1">
    <source>
        <dbReference type="SAM" id="SignalP"/>
    </source>
</evidence>
<evidence type="ECO:0000313" key="2">
    <source>
        <dbReference type="EMBL" id="MCT7375630.1"/>
    </source>
</evidence>
<dbReference type="EMBL" id="JAOCZP010000003">
    <property type="protein sequence ID" value="MCT7375630.1"/>
    <property type="molecule type" value="Genomic_DNA"/>
</dbReference>
<feature type="signal peptide" evidence="1">
    <location>
        <begin position="1"/>
        <end position="29"/>
    </location>
</feature>
<feature type="chain" id="PRO_5045406221" evidence="1">
    <location>
        <begin position="30"/>
        <end position="131"/>
    </location>
</feature>
<sequence>MAVTPRGRALARAVACAAILSLSAAMSLAGEVDVEAVDVSREADGTYRFDVTVAHADEGWDHYADRWEVLSEDGTVLATRVLAHPHVDEQPFTRSLGGITVPAGVTHVVVRARDSVHGHGGNEVRLALPDR</sequence>
<keyword evidence="1" id="KW-0732">Signal</keyword>
<reference evidence="2 3" key="1">
    <citation type="submission" date="2022-09" db="EMBL/GenBank/DDBJ databases">
        <title>Chelativorans salina sp. nov., a novel slightly halophilic bacterium isolated from a saline lake sediment enrichment.</title>
        <authorList>
            <person name="Gao L."/>
            <person name="Fang B.-Z."/>
            <person name="Li W.-J."/>
        </authorList>
    </citation>
    <scope>NUCLEOTIDE SEQUENCE [LARGE SCALE GENOMIC DNA]</scope>
    <source>
        <strain evidence="2 3">EGI FJ00035</strain>
    </source>
</reference>
<accession>A0ABT2LM41</accession>
<dbReference type="Proteomes" id="UP001320831">
    <property type="component" value="Unassembled WGS sequence"/>
</dbReference>
<proteinExistence type="predicted"/>
<comment type="caution">
    <text evidence="2">The sequence shown here is derived from an EMBL/GenBank/DDBJ whole genome shotgun (WGS) entry which is preliminary data.</text>
</comment>
<gene>
    <name evidence="2" type="ORF">N5A92_11365</name>
</gene>